<organism evidence="1 2">
    <name type="scientific">Fusarium torreyae</name>
    <dbReference type="NCBI Taxonomy" id="1237075"/>
    <lineage>
        <taxon>Eukaryota</taxon>
        <taxon>Fungi</taxon>
        <taxon>Dikarya</taxon>
        <taxon>Ascomycota</taxon>
        <taxon>Pezizomycotina</taxon>
        <taxon>Sordariomycetes</taxon>
        <taxon>Hypocreomycetidae</taxon>
        <taxon>Hypocreales</taxon>
        <taxon>Nectriaceae</taxon>
        <taxon>Fusarium</taxon>
    </lineage>
</organism>
<evidence type="ECO:0000313" key="1">
    <source>
        <dbReference type="EMBL" id="KAJ4271708.1"/>
    </source>
</evidence>
<reference evidence="1" key="1">
    <citation type="submission" date="2022-09" db="EMBL/GenBank/DDBJ databases">
        <title>Fusarium specimens isolated from Avocado Roots.</title>
        <authorList>
            <person name="Stajich J."/>
            <person name="Roper C."/>
            <person name="Heimlech-Rivalta G."/>
        </authorList>
    </citation>
    <scope>NUCLEOTIDE SEQUENCE</scope>
    <source>
        <strain evidence="1">CF00136</strain>
    </source>
</reference>
<sequence length="162" mass="18822">MSLSLEDRLSRKKLPIMYTNTPTWRPHTYVVHVVDFKVESQYQRGNSALTTTAAHGASGNIESGIFIQTHRKLMRGFLYVPCRLSDSFDYELQRQECTNLMQHEGFDSESPIGFIFKKDYEEYFDTLITLTPLPQKKNHYTLVHDQHQFGTNQDLPPMDSTD</sequence>
<comment type="caution">
    <text evidence="1">The sequence shown here is derived from an EMBL/GenBank/DDBJ whole genome shotgun (WGS) entry which is preliminary data.</text>
</comment>
<dbReference type="Proteomes" id="UP001152049">
    <property type="component" value="Unassembled WGS sequence"/>
</dbReference>
<proteinExistence type="predicted"/>
<protein>
    <submittedName>
        <fullName evidence="1">Uncharacterized protein</fullName>
    </submittedName>
</protein>
<gene>
    <name evidence="1" type="ORF">NW762_000413</name>
</gene>
<name>A0A9W8SHE8_9HYPO</name>
<dbReference type="AlphaFoldDB" id="A0A9W8SHE8"/>
<dbReference type="OrthoDB" id="4969524at2759"/>
<dbReference type="EMBL" id="JAOQAZ010000001">
    <property type="protein sequence ID" value="KAJ4271708.1"/>
    <property type="molecule type" value="Genomic_DNA"/>
</dbReference>
<accession>A0A9W8SHE8</accession>
<evidence type="ECO:0000313" key="2">
    <source>
        <dbReference type="Proteomes" id="UP001152049"/>
    </source>
</evidence>
<keyword evidence="2" id="KW-1185">Reference proteome</keyword>